<dbReference type="HOGENOM" id="CLU_080707_0_0_5"/>
<feature type="transmembrane region" description="Helical" evidence="6">
    <location>
        <begin position="146"/>
        <end position="165"/>
    </location>
</feature>
<dbReference type="Pfam" id="PF10520">
    <property type="entry name" value="Lipid_desat"/>
    <property type="match status" value="1"/>
</dbReference>
<gene>
    <name evidence="8" type="ORF">NX02_01740</name>
</gene>
<evidence type="ECO:0000313" key="8">
    <source>
        <dbReference type="EMBL" id="AHE52110.1"/>
    </source>
</evidence>
<evidence type="ECO:0000256" key="1">
    <source>
        <dbReference type="ARBA" id="ARBA00004141"/>
    </source>
</evidence>
<evidence type="ECO:0000256" key="3">
    <source>
        <dbReference type="ARBA" id="ARBA00022692"/>
    </source>
</evidence>
<evidence type="ECO:0000259" key="7">
    <source>
        <dbReference type="Pfam" id="PF10520"/>
    </source>
</evidence>
<feature type="domain" description="Lipid desaturase" evidence="7">
    <location>
        <begin position="98"/>
        <end position="217"/>
    </location>
</feature>
<dbReference type="GO" id="GO:0016020">
    <property type="term" value="C:membrane"/>
    <property type="evidence" value="ECO:0007669"/>
    <property type="project" value="UniProtKB-SubCell"/>
</dbReference>
<dbReference type="eggNOG" id="ENOG5030U38">
    <property type="taxonomic scope" value="Bacteria"/>
</dbReference>
<evidence type="ECO:0000256" key="2">
    <source>
        <dbReference type="ARBA" id="ARBA00007620"/>
    </source>
</evidence>
<dbReference type="STRING" id="1123269.NX02_01740"/>
<keyword evidence="3 6" id="KW-0812">Transmembrane</keyword>
<dbReference type="EMBL" id="CP006644">
    <property type="protein sequence ID" value="AHE52110.1"/>
    <property type="molecule type" value="Genomic_DNA"/>
</dbReference>
<feature type="transmembrane region" description="Helical" evidence="6">
    <location>
        <begin position="28"/>
        <end position="47"/>
    </location>
</feature>
<keyword evidence="9" id="KW-1185">Reference proteome</keyword>
<dbReference type="InterPro" id="IPR019547">
    <property type="entry name" value="Lipid_desat"/>
</dbReference>
<comment type="subcellular location">
    <subcellularLocation>
        <location evidence="1">Membrane</location>
        <topology evidence="1">Multi-pass membrane protein</topology>
    </subcellularLocation>
</comment>
<proteinExistence type="inferred from homology"/>
<evidence type="ECO:0000256" key="5">
    <source>
        <dbReference type="ARBA" id="ARBA00023136"/>
    </source>
</evidence>
<feature type="transmembrane region" description="Helical" evidence="6">
    <location>
        <begin position="120"/>
        <end position="140"/>
    </location>
</feature>
<accession>W0A8W7</accession>
<dbReference type="KEGG" id="ssan:NX02_01740"/>
<organism evidence="8 9">
    <name type="scientific">Sphingomonas sanxanigenens DSM 19645 = NX02</name>
    <dbReference type="NCBI Taxonomy" id="1123269"/>
    <lineage>
        <taxon>Bacteria</taxon>
        <taxon>Pseudomonadati</taxon>
        <taxon>Pseudomonadota</taxon>
        <taxon>Alphaproteobacteria</taxon>
        <taxon>Sphingomonadales</taxon>
        <taxon>Sphingomonadaceae</taxon>
        <taxon>Sphingomonas</taxon>
    </lineage>
</organism>
<dbReference type="PATRIC" id="fig|1123269.5.peg.351"/>
<dbReference type="AlphaFoldDB" id="W0A8W7"/>
<evidence type="ECO:0000313" key="9">
    <source>
        <dbReference type="Proteomes" id="UP000018851"/>
    </source>
</evidence>
<dbReference type="Proteomes" id="UP000018851">
    <property type="component" value="Chromosome"/>
</dbReference>
<dbReference type="OrthoDB" id="7553853at2"/>
<keyword evidence="5 6" id="KW-0472">Membrane</keyword>
<dbReference type="RefSeq" id="WP_025290480.1">
    <property type="nucleotide sequence ID" value="NZ_CP006644.1"/>
</dbReference>
<protein>
    <recommendedName>
        <fullName evidence="7">Lipid desaturase domain-containing protein</fullName>
    </recommendedName>
</protein>
<name>W0A8W7_9SPHN</name>
<comment type="similarity">
    <text evidence="2">Belongs to the fatty acid desaturase CarF family.</text>
</comment>
<sequence length="237" mass="26198">MKSAATAAIVAIFGGSMALNIAGMVADPHWLALPALLVGWYVADLLSGAIHMYMDYRPCPPGRGLDRLYFYEGSRASDAYVRLFRATMTPLNPFERLVYDFKNHHPRPDALGRRAMWRQIGSTVIAGTLPVSLLLNLAWLTVGLPGWVMAGFVALLIGGSFAQYFHGTLHRTDNPWIVRAMRKAGLLMTPEAHQLHHDTLKRDFSTNCGWSNPLLNRVFNAARARGHFDEAGLEPAG</sequence>
<evidence type="ECO:0000256" key="4">
    <source>
        <dbReference type="ARBA" id="ARBA00022989"/>
    </source>
</evidence>
<reference evidence="8 9" key="1">
    <citation type="submission" date="2013-07" db="EMBL/GenBank/DDBJ databases">
        <title>Completed genome of Sphingomonas sanxanigenens NX02.</title>
        <authorList>
            <person name="Ma T."/>
            <person name="Huang H."/>
            <person name="Wu M."/>
            <person name="Li X."/>
            <person name="Li G."/>
        </authorList>
    </citation>
    <scope>NUCLEOTIDE SEQUENCE [LARGE SCALE GENOMIC DNA]</scope>
    <source>
        <strain evidence="8 9">NX02</strain>
    </source>
</reference>
<evidence type="ECO:0000256" key="6">
    <source>
        <dbReference type="SAM" id="Phobius"/>
    </source>
</evidence>
<keyword evidence="4 6" id="KW-1133">Transmembrane helix</keyword>